<evidence type="ECO:0000313" key="3">
    <source>
        <dbReference type="Proteomes" id="UP000053240"/>
    </source>
</evidence>
<organism evidence="2 3">
    <name type="scientific">Papilio machaon</name>
    <name type="common">Old World swallowtail butterfly</name>
    <dbReference type="NCBI Taxonomy" id="76193"/>
    <lineage>
        <taxon>Eukaryota</taxon>
        <taxon>Metazoa</taxon>
        <taxon>Ecdysozoa</taxon>
        <taxon>Arthropoda</taxon>
        <taxon>Hexapoda</taxon>
        <taxon>Insecta</taxon>
        <taxon>Pterygota</taxon>
        <taxon>Neoptera</taxon>
        <taxon>Endopterygota</taxon>
        <taxon>Lepidoptera</taxon>
        <taxon>Glossata</taxon>
        <taxon>Ditrysia</taxon>
        <taxon>Papilionoidea</taxon>
        <taxon>Papilionidae</taxon>
        <taxon>Papilioninae</taxon>
        <taxon>Papilio</taxon>
    </lineage>
</organism>
<keyword evidence="3" id="KW-1185">Reference proteome</keyword>
<proteinExistence type="predicted"/>
<evidence type="ECO:0000313" key="2">
    <source>
        <dbReference type="EMBL" id="KPJ21672.1"/>
    </source>
</evidence>
<sequence length="114" mass="13703">MMWSLLSERMKGMTFLQLLAWDLRAIADLDNLRQQLTKLKQEHEVVQIEVDRFRNDIRKLKSELQYSEKRRMHAEEQEELSSRERAQLRDELTALRTHNNDLMTVCILFLSLSQ</sequence>
<dbReference type="AlphaFoldDB" id="A0A0N0PG67"/>
<dbReference type="Proteomes" id="UP000053240">
    <property type="component" value="Unassembled WGS sequence"/>
</dbReference>
<dbReference type="InParanoid" id="A0A0N0PG67"/>
<accession>A0A0N0PG67</accession>
<keyword evidence="1" id="KW-0175">Coiled coil</keyword>
<reference evidence="2 3" key="1">
    <citation type="journal article" date="2015" name="Nat. Commun.">
        <title>Outbred genome sequencing and CRISPR/Cas9 gene editing in butterflies.</title>
        <authorList>
            <person name="Li X."/>
            <person name="Fan D."/>
            <person name="Zhang W."/>
            <person name="Liu G."/>
            <person name="Zhang L."/>
            <person name="Zhao L."/>
            <person name="Fang X."/>
            <person name="Chen L."/>
            <person name="Dong Y."/>
            <person name="Chen Y."/>
            <person name="Ding Y."/>
            <person name="Zhao R."/>
            <person name="Feng M."/>
            <person name="Zhu Y."/>
            <person name="Feng Y."/>
            <person name="Jiang X."/>
            <person name="Zhu D."/>
            <person name="Xiang H."/>
            <person name="Feng X."/>
            <person name="Li S."/>
            <person name="Wang J."/>
            <person name="Zhang G."/>
            <person name="Kronforst M.R."/>
            <person name="Wang W."/>
        </authorList>
    </citation>
    <scope>NUCLEOTIDE SEQUENCE [LARGE SCALE GENOMIC DNA]</scope>
    <source>
        <strain evidence="2">Ya'a_city_454_Pm</strain>
        <tissue evidence="2">Whole body</tissue>
    </source>
</reference>
<gene>
    <name evidence="2" type="ORF">RR48_00560</name>
</gene>
<dbReference type="EMBL" id="LADJ01065850">
    <property type="protein sequence ID" value="KPJ21672.1"/>
    <property type="molecule type" value="Genomic_DNA"/>
</dbReference>
<name>A0A0N0PG67_PAPMA</name>
<protein>
    <submittedName>
        <fullName evidence="2">Uncharacterized protein</fullName>
    </submittedName>
</protein>
<feature type="coiled-coil region" evidence="1">
    <location>
        <begin position="22"/>
        <end position="91"/>
    </location>
</feature>
<comment type="caution">
    <text evidence="2">The sequence shown here is derived from an EMBL/GenBank/DDBJ whole genome shotgun (WGS) entry which is preliminary data.</text>
</comment>
<evidence type="ECO:0000256" key="1">
    <source>
        <dbReference type="SAM" id="Coils"/>
    </source>
</evidence>